<gene>
    <name evidence="6" type="ORF">P3T76_007129</name>
</gene>
<dbReference type="GO" id="GO:0005576">
    <property type="term" value="C:extracellular region"/>
    <property type="evidence" value="ECO:0007669"/>
    <property type="project" value="UniProtKB-SubCell"/>
</dbReference>
<feature type="chain" id="PRO_5041783250" description="RxLR effector protein" evidence="5">
    <location>
        <begin position="22"/>
        <end position="174"/>
    </location>
</feature>
<proteinExistence type="inferred from homology"/>
<dbReference type="EMBL" id="JASMQC010000012">
    <property type="protein sequence ID" value="KAK1941263.1"/>
    <property type="molecule type" value="Genomic_DNA"/>
</dbReference>
<dbReference type="Gene3D" id="1.10.10.2460">
    <property type="match status" value="2"/>
</dbReference>
<keyword evidence="7" id="KW-1185">Reference proteome</keyword>
<comment type="function">
    <text evidence="5">Effector that suppresses plant defense responses during pathogen infection.</text>
</comment>
<evidence type="ECO:0000256" key="3">
    <source>
        <dbReference type="ARBA" id="ARBA00022525"/>
    </source>
</evidence>
<protein>
    <recommendedName>
        <fullName evidence="5">RxLR effector protein</fullName>
    </recommendedName>
</protein>
<evidence type="ECO:0000256" key="5">
    <source>
        <dbReference type="RuleBase" id="RU367124"/>
    </source>
</evidence>
<evidence type="ECO:0000256" key="2">
    <source>
        <dbReference type="ARBA" id="ARBA00010400"/>
    </source>
</evidence>
<evidence type="ECO:0000313" key="6">
    <source>
        <dbReference type="EMBL" id="KAK1941263.1"/>
    </source>
</evidence>
<dbReference type="Proteomes" id="UP001259832">
    <property type="component" value="Unassembled WGS sequence"/>
</dbReference>
<reference evidence="6" key="1">
    <citation type="submission" date="2023-08" db="EMBL/GenBank/DDBJ databases">
        <title>Reference Genome Resource for the Citrus Pathogen Phytophthora citrophthora.</title>
        <authorList>
            <person name="Moller H."/>
            <person name="Coetzee B."/>
            <person name="Rose L.J."/>
            <person name="Van Niekerk J.M."/>
        </authorList>
    </citation>
    <scope>NUCLEOTIDE SEQUENCE</scope>
    <source>
        <strain evidence="6">STE-U-9442</strain>
    </source>
</reference>
<comment type="caution">
    <text evidence="6">The sequence shown here is derived from an EMBL/GenBank/DDBJ whole genome shotgun (WGS) entry which is preliminary data.</text>
</comment>
<feature type="signal peptide" evidence="5">
    <location>
        <begin position="1"/>
        <end position="21"/>
    </location>
</feature>
<evidence type="ECO:0000256" key="1">
    <source>
        <dbReference type="ARBA" id="ARBA00004613"/>
    </source>
</evidence>
<dbReference type="InterPro" id="IPR031825">
    <property type="entry name" value="RXLR"/>
</dbReference>
<keyword evidence="3 5" id="KW-0964">Secreted</keyword>
<organism evidence="6 7">
    <name type="scientific">Phytophthora citrophthora</name>
    <dbReference type="NCBI Taxonomy" id="4793"/>
    <lineage>
        <taxon>Eukaryota</taxon>
        <taxon>Sar</taxon>
        <taxon>Stramenopiles</taxon>
        <taxon>Oomycota</taxon>
        <taxon>Peronosporomycetes</taxon>
        <taxon>Peronosporales</taxon>
        <taxon>Peronosporaceae</taxon>
        <taxon>Phytophthora</taxon>
    </lineage>
</organism>
<keyword evidence="4 5" id="KW-0732">Signal</keyword>
<comment type="similarity">
    <text evidence="2 5">Belongs to the RxLR effector family.</text>
</comment>
<dbReference type="AlphaFoldDB" id="A0AAD9GN60"/>
<name>A0AAD9GN60_9STRA</name>
<accession>A0AAD9GN60</accession>
<dbReference type="Pfam" id="PF16810">
    <property type="entry name" value="RXLR"/>
    <property type="match status" value="1"/>
</dbReference>
<sequence>MRLSLILSIAIGAIYCATCNATPASHRNKVSATHVEDARMSNDVVDRRFLRVDQEKEETDKEERAFTESGKVKALAKEVLGDSNKATAAFEKWTRKGYSLDTISKNLKETKYRPVYKGYKVNTQARGILEDPDRAPRIFQLWKDKGFTLTQINNWLKDPKFSRVYNGYLTHLYD</sequence>
<evidence type="ECO:0000313" key="7">
    <source>
        <dbReference type="Proteomes" id="UP001259832"/>
    </source>
</evidence>
<evidence type="ECO:0000256" key="4">
    <source>
        <dbReference type="ARBA" id="ARBA00022729"/>
    </source>
</evidence>
<comment type="subcellular location">
    <subcellularLocation>
        <location evidence="1 5">Secreted</location>
    </subcellularLocation>
</comment>